<dbReference type="EMBL" id="JAUSVX010000006">
    <property type="protein sequence ID" value="MDQ0470444.1"/>
    <property type="molecule type" value="Genomic_DNA"/>
</dbReference>
<evidence type="ECO:0000313" key="1">
    <source>
        <dbReference type="EMBL" id="MDQ0470444.1"/>
    </source>
</evidence>
<reference evidence="1 2" key="1">
    <citation type="submission" date="2023-07" db="EMBL/GenBank/DDBJ databases">
        <title>Genomic Encyclopedia of Type Strains, Phase IV (KMG-IV): sequencing the most valuable type-strain genomes for metagenomic binning, comparative biology and taxonomic classification.</title>
        <authorList>
            <person name="Goeker M."/>
        </authorList>
    </citation>
    <scope>NUCLEOTIDE SEQUENCE [LARGE SCALE GENOMIC DNA]</scope>
    <source>
        <strain evidence="1 2">DSM 19619</strain>
    </source>
</reference>
<dbReference type="Proteomes" id="UP001242480">
    <property type="component" value="Unassembled WGS sequence"/>
</dbReference>
<protein>
    <submittedName>
        <fullName evidence="1">Uncharacterized protein</fullName>
    </submittedName>
</protein>
<evidence type="ECO:0000313" key="2">
    <source>
        <dbReference type="Proteomes" id="UP001242480"/>
    </source>
</evidence>
<accession>A0ABU0JAZ1</accession>
<name>A0ABU0JAZ1_9HYPH</name>
<organism evidence="1 2">
    <name type="scientific">Labrys wisconsinensis</name>
    <dbReference type="NCBI Taxonomy" id="425677"/>
    <lineage>
        <taxon>Bacteria</taxon>
        <taxon>Pseudomonadati</taxon>
        <taxon>Pseudomonadota</taxon>
        <taxon>Alphaproteobacteria</taxon>
        <taxon>Hyphomicrobiales</taxon>
        <taxon>Xanthobacteraceae</taxon>
        <taxon>Labrys</taxon>
    </lineage>
</organism>
<dbReference type="InterPro" id="IPR046083">
    <property type="entry name" value="DUF6101"/>
</dbReference>
<proteinExistence type="predicted"/>
<comment type="caution">
    <text evidence="1">The sequence shown here is derived from an EMBL/GenBank/DDBJ whole genome shotgun (WGS) entry which is preliminary data.</text>
</comment>
<keyword evidence="2" id="KW-1185">Reference proteome</keyword>
<dbReference type="RefSeq" id="WP_307274430.1">
    <property type="nucleotide sequence ID" value="NZ_JAUSVX010000006.1"/>
</dbReference>
<dbReference type="Pfam" id="PF19596">
    <property type="entry name" value="DUF6101"/>
    <property type="match status" value="1"/>
</dbReference>
<gene>
    <name evidence="1" type="ORF">QO011_003463</name>
</gene>
<sequence length="181" mass="20751">MAAPDRPSRSGALAVPIRFEVEDPRADGGRRHIEILEHAVQIERSRAGVRMRVAIPYPLYEGVALEVRPTAAHGARVLVRLVHEDRDLDVVLFEASDDHDVAAEWQYWANRFCLPMLVAELDGSFSEPFPRLGALAIGRVRPRRMPSHIARRRPRFLTRRRTGRLPKHPKVHREREIIART</sequence>